<accession>A0A2G8SVZ1</accession>
<evidence type="ECO:0000313" key="1">
    <source>
        <dbReference type="EMBL" id="PIL37902.1"/>
    </source>
</evidence>
<dbReference type="EMBL" id="PDOB01000058">
    <property type="protein sequence ID" value="PIL37902.1"/>
    <property type="molecule type" value="Genomic_DNA"/>
</dbReference>
<protein>
    <submittedName>
        <fullName evidence="1">Uncharacterized protein</fullName>
    </submittedName>
</protein>
<dbReference type="AlphaFoldDB" id="A0A2G8SVZ1"/>
<comment type="caution">
    <text evidence="1">The sequence shown here is derived from an EMBL/GenBank/DDBJ whole genome shotgun (WGS) entry which is preliminary data.</text>
</comment>
<gene>
    <name evidence="1" type="ORF">CR103_21000</name>
</gene>
<dbReference type="Proteomes" id="UP000228593">
    <property type="component" value="Unassembled WGS sequence"/>
</dbReference>
<keyword evidence="2" id="KW-1185">Reference proteome</keyword>
<organism evidence="1 2">
    <name type="scientific">Massilia psychrophila</name>
    <dbReference type="NCBI Taxonomy" id="1603353"/>
    <lineage>
        <taxon>Bacteria</taxon>
        <taxon>Pseudomonadati</taxon>
        <taxon>Pseudomonadota</taxon>
        <taxon>Betaproteobacteria</taxon>
        <taxon>Burkholderiales</taxon>
        <taxon>Oxalobacteraceae</taxon>
        <taxon>Telluria group</taxon>
        <taxon>Massilia</taxon>
    </lineage>
</organism>
<evidence type="ECO:0000313" key="2">
    <source>
        <dbReference type="Proteomes" id="UP000228593"/>
    </source>
</evidence>
<name>A0A2G8SVZ1_9BURK</name>
<sequence>MACEQALLAQIVRLYGLRNWVEQSYKQMKDELGWADFIGPQGSRYSPPLGARVLRICFLLAACKLPFARQRRDAPTGLGRAVVKVAKK</sequence>
<reference evidence="1 2" key="1">
    <citation type="submission" date="2017-10" db="EMBL/GenBank/DDBJ databases">
        <title>Massilia psychrophilum sp. nov., a novel purple-pigmented bacterium isolated from Tianshan glacier, Xinjiang Municipality, China.</title>
        <authorList>
            <person name="Wang H."/>
        </authorList>
    </citation>
    <scope>NUCLEOTIDE SEQUENCE [LARGE SCALE GENOMIC DNA]</scope>
    <source>
        <strain evidence="1 2">JCM 30813</strain>
    </source>
</reference>
<proteinExistence type="predicted"/>